<keyword evidence="1" id="KW-0812">Transmembrane</keyword>
<feature type="transmembrane region" description="Helical" evidence="1">
    <location>
        <begin position="98"/>
        <end position="118"/>
    </location>
</feature>
<feature type="transmembrane region" description="Helical" evidence="1">
    <location>
        <begin position="66"/>
        <end position="86"/>
    </location>
</feature>
<protein>
    <recommendedName>
        <fullName evidence="4">Conjugal transfer protein TrbC</fullName>
    </recommendedName>
</protein>
<feature type="transmembrane region" description="Helical" evidence="1">
    <location>
        <begin position="21"/>
        <end position="46"/>
    </location>
</feature>
<keyword evidence="1" id="KW-1133">Transmembrane helix</keyword>
<dbReference type="Proteomes" id="UP000003531">
    <property type="component" value="Unassembled WGS sequence"/>
</dbReference>
<dbReference type="PATRIC" id="fig|1423799.3.peg.457"/>
<sequence>MLDMFLEEETIFFIRGGKKMNFLNGFAASAVATKLKLGTLPMFFAAGDPFGSAKGLFDGLTGKFKLVATAVFVLVLVVTGIAYSFGGQELKTGSKKKWIDVGLALCVVFGATAAVLWLQSFLAQQGWS</sequence>
<evidence type="ECO:0000256" key="1">
    <source>
        <dbReference type="SAM" id="Phobius"/>
    </source>
</evidence>
<name>C2EIH0_9LACO</name>
<dbReference type="EMBL" id="ACGT01000030">
    <property type="protein sequence ID" value="EEJ73698.1"/>
    <property type="molecule type" value="Genomic_DNA"/>
</dbReference>
<evidence type="ECO:0000313" key="2">
    <source>
        <dbReference type="EMBL" id="EEJ73698.1"/>
    </source>
</evidence>
<evidence type="ECO:0008006" key="4">
    <source>
        <dbReference type="Google" id="ProtNLM"/>
    </source>
</evidence>
<dbReference type="Pfam" id="PF04956">
    <property type="entry name" value="TrbC"/>
    <property type="match status" value="1"/>
</dbReference>
<proteinExistence type="predicted"/>
<organism evidence="2 3">
    <name type="scientific">Ligilactobacillus salivarius DSM 20555 = ATCC 11741</name>
    <dbReference type="NCBI Taxonomy" id="1423799"/>
    <lineage>
        <taxon>Bacteria</taxon>
        <taxon>Bacillati</taxon>
        <taxon>Bacillota</taxon>
        <taxon>Bacilli</taxon>
        <taxon>Lactobacillales</taxon>
        <taxon>Lactobacillaceae</taxon>
        <taxon>Ligilactobacillus</taxon>
    </lineage>
</organism>
<dbReference type="HOGENOM" id="CLU_1956821_0_0_9"/>
<evidence type="ECO:0000313" key="3">
    <source>
        <dbReference type="Proteomes" id="UP000003531"/>
    </source>
</evidence>
<gene>
    <name evidence="2" type="ORF">HMPREF0545_1442</name>
</gene>
<dbReference type="InterPro" id="IPR007039">
    <property type="entry name" value="TrbC/VirB2"/>
</dbReference>
<keyword evidence="1" id="KW-0472">Membrane</keyword>
<accession>C2EIH0</accession>
<reference evidence="2 3" key="1">
    <citation type="submission" date="2009-01" db="EMBL/GenBank/DDBJ databases">
        <authorList>
            <person name="Qin X."/>
            <person name="Bachman B."/>
            <person name="Battles P."/>
            <person name="Bell A."/>
            <person name="Bess C."/>
            <person name="Bickham C."/>
            <person name="Chaboub L."/>
            <person name="Chen D."/>
            <person name="Coyle M."/>
            <person name="Deiros D.R."/>
            <person name="Dinh H."/>
            <person name="Forbes L."/>
            <person name="Fowler G."/>
            <person name="Francisco L."/>
            <person name="Fu Q."/>
            <person name="Gubbala S."/>
            <person name="Hale W."/>
            <person name="Han Y."/>
            <person name="Hemphill L."/>
            <person name="Highlander S.K."/>
            <person name="Hirani K."/>
            <person name="Hogues M."/>
            <person name="Jackson L."/>
            <person name="Jakkamsetti A."/>
            <person name="Javaid M."/>
            <person name="Jiang H."/>
            <person name="Korchina V."/>
            <person name="Kovar C."/>
            <person name="Lara F."/>
            <person name="Lee S."/>
            <person name="Mata R."/>
            <person name="Mathew T."/>
            <person name="Moen C."/>
            <person name="Morales K."/>
            <person name="Munidasa M."/>
            <person name="Nazareth L."/>
            <person name="Ngo R."/>
            <person name="Nguyen L."/>
            <person name="Okwuonu G."/>
            <person name="Ongeri F."/>
            <person name="Patil S."/>
            <person name="Petrosino J."/>
            <person name="Pham C."/>
            <person name="Pham P."/>
            <person name="Pu L.-L."/>
            <person name="Puazo M."/>
            <person name="Raj R."/>
            <person name="Reid J."/>
            <person name="Rouhana J."/>
            <person name="Saada N."/>
            <person name="Shang Y."/>
            <person name="Simmons D."/>
            <person name="Thornton R."/>
            <person name="Warren J."/>
            <person name="Weissenberger G."/>
            <person name="Zhang J."/>
            <person name="Zhang L."/>
            <person name="Zhou C."/>
            <person name="Zhu D."/>
            <person name="Muzny D."/>
            <person name="Worley K."/>
            <person name="Gibbs R."/>
        </authorList>
    </citation>
    <scope>NUCLEOTIDE SEQUENCE [LARGE SCALE GENOMIC DNA]</scope>
    <source>
        <strain evidence="2 3">ATCC 11741</strain>
    </source>
</reference>
<dbReference type="AlphaFoldDB" id="C2EIH0"/>
<comment type="caution">
    <text evidence="2">The sequence shown here is derived from an EMBL/GenBank/DDBJ whole genome shotgun (WGS) entry which is preliminary data.</text>
</comment>